<dbReference type="Proteomes" id="UP000193920">
    <property type="component" value="Unassembled WGS sequence"/>
</dbReference>
<evidence type="ECO:0000313" key="1">
    <source>
        <dbReference type="EMBL" id="ORY25695.1"/>
    </source>
</evidence>
<organism evidence="1 2">
    <name type="scientific">Neocallimastix californiae</name>
    <dbReference type="NCBI Taxonomy" id="1754190"/>
    <lineage>
        <taxon>Eukaryota</taxon>
        <taxon>Fungi</taxon>
        <taxon>Fungi incertae sedis</taxon>
        <taxon>Chytridiomycota</taxon>
        <taxon>Chytridiomycota incertae sedis</taxon>
        <taxon>Neocallimastigomycetes</taxon>
        <taxon>Neocallimastigales</taxon>
        <taxon>Neocallimastigaceae</taxon>
        <taxon>Neocallimastix</taxon>
    </lineage>
</organism>
<dbReference type="AlphaFoldDB" id="A0A1Y2AUT5"/>
<reference evidence="1 2" key="1">
    <citation type="submission" date="2016-08" db="EMBL/GenBank/DDBJ databases">
        <title>A Parts List for Fungal Cellulosomes Revealed by Comparative Genomics.</title>
        <authorList>
            <consortium name="DOE Joint Genome Institute"/>
            <person name="Haitjema C.H."/>
            <person name="Gilmore S.P."/>
            <person name="Henske J.K."/>
            <person name="Solomon K.V."/>
            <person name="De Groot R."/>
            <person name="Kuo A."/>
            <person name="Mondo S.J."/>
            <person name="Salamov A.A."/>
            <person name="Labutti K."/>
            <person name="Zhao Z."/>
            <person name="Chiniquy J."/>
            <person name="Barry K."/>
            <person name="Brewer H.M."/>
            <person name="Purvine S.O."/>
            <person name="Wright A.T."/>
            <person name="Boxma B."/>
            <person name="Van Alen T."/>
            <person name="Hackstein J.H."/>
            <person name="Baker S.E."/>
            <person name="Grigoriev I.V."/>
            <person name="O'Malley M.A."/>
        </authorList>
    </citation>
    <scope>NUCLEOTIDE SEQUENCE [LARGE SCALE GENOMIC DNA]</scope>
    <source>
        <strain evidence="1 2">G1</strain>
    </source>
</reference>
<sequence length="149" mass="17611">MVVVNVLFRKKKTPVDDKARIGCDCKNLVIEYINPIIFELLINIDKALIDNKFIVKLYHCYRNLFISKNYDSISNIVKRSFVLIFINHIIWNDISNQLTVYLYDTIKPITITISKRTDSDNYNNGYGILNDGYYVDYSFIKIEKYYLIN</sequence>
<protein>
    <submittedName>
        <fullName evidence="1">Uncharacterized protein</fullName>
    </submittedName>
</protein>
<gene>
    <name evidence="1" type="ORF">LY90DRAFT_514083</name>
</gene>
<evidence type="ECO:0000313" key="2">
    <source>
        <dbReference type="Proteomes" id="UP000193920"/>
    </source>
</evidence>
<name>A0A1Y2AUT5_9FUNG</name>
<dbReference type="EMBL" id="MCOG01000209">
    <property type="protein sequence ID" value="ORY25695.1"/>
    <property type="molecule type" value="Genomic_DNA"/>
</dbReference>
<accession>A0A1Y2AUT5</accession>
<keyword evidence="2" id="KW-1185">Reference proteome</keyword>
<proteinExistence type="predicted"/>
<comment type="caution">
    <text evidence="1">The sequence shown here is derived from an EMBL/GenBank/DDBJ whole genome shotgun (WGS) entry which is preliminary data.</text>
</comment>